<evidence type="ECO:0000313" key="7">
    <source>
        <dbReference type="Proteomes" id="UP000316030"/>
    </source>
</evidence>
<evidence type="ECO:0000256" key="2">
    <source>
        <dbReference type="ARBA" id="ARBA00022679"/>
    </source>
</evidence>
<sequence>MPEGPHDTANIRAASGGSSRSYIAQPWAVRRLTPRECERLMGFPDDFTRIPYRGKPADMCPDGPRYKALGNSWAVNCAEWIGERIAEVEKWDDDHD</sequence>
<accession>A0A521FDG6</accession>
<dbReference type="InterPro" id="IPR001525">
    <property type="entry name" value="C5_MeTfrase"/>
</dbReference>
<dbReference type="Proteomes" id="UP000316030">
    <property type="component" value="Unassembled WGS sequence"/>
</dbReference>
<comment type="catalytic activity">
    <reaction evidence="4">
        <text>a 2'-deoxycytidine in DNA + S-adenosyl-L-methionine = a 5-methyl-2'-deoxycytidine in DNA + S-adenosyl-L-homocysteine + H(+)</text>
        <dbReference type="Rhea" id="RHEA:13681"/>
        <dbReference type="Rhea" id="RHEA-COMP:11369"/>
        <dbReference type="Rhea" id="RHEA-COMP:11370"/>
        <dbReference type="ChEBI" id="CHEBI:15378"/>
        <dbReference type="ChEBI" id="CHEBI:57856"/>
        <dbReference type="ChEBI" id="CHEBI:59789"/>
        <dbReference type="ChEBI" id="CHEBI:85452"/>
        <dbReference type="ChEBI" id="CHEBI:85454"/>
        <dbReference type="EC" id="2.1.1.37"/>
    </reaction>
</comment>
<dbReference type="Pfam" id="PF00145">
    <property type="entry name" value="DNA_methylase"/>
    <property type="match status" value="1"/>
</dbReference>
<gene>
    <name evidence="6" type="ORF">SAMN06265173_12644</name>
</gene>
<dbReference type="GO" id="GO:0032259">
    <property type="term" value="P:methylation"/>
    <property type="evidence" value="ECO:0007669"/>
    <property type="project" value="UniProtKB-KW"/>
</dbReference>
<evidence type="ECO:0000256" key="3">
    <source>
        <dbReference type="ARBA" id="ARBA00022747"/>
    </source>
</evidence>
<dbReference type="AlphaFoldDB" id="A0A521FDG6"/>
<dbReference type="InterPro" id="IPR029063">
    <property type="entry name" value="SAM-dependent_MTases_sf"/>
</dbReference>
<protein>
    <submittedName>
        <fullName evidence="6">C-5 cytosine-specific DNA methylase</fullName>
    </submittedName>
</protein>
<dbReference type="Gene3D" id="3.90.120.10">
    <property type="entry name" value="DNA Methylase, subunit A, domain 2"/>
    <property type="match status" value="1"/>
</dbReference>
<dbReference type="GO" id="GO:0003886">
    <property type="term" value="F:DNA (cytosine-5-)-methyltransferase activity"/>
    <property type="evidence" value="ECO:0007669"/>
    <property type="project" value="UniProtKB-EC"/>
</dbReference>
<dbReference type="EMBL" id="FXTO01000026">
    <property type="protein sequence ID" value="SMO93661.1"/>
    <property type="molecule type" value="Genomic_DNA"/>
</dbReference>
<feature type="region of interest" description="Disordered" evidence="5">
    <location>
        <begin position="1"/>
        <end position="20"/>
    </location>
</feature>
<proteinExistence type="predicted"/>
<evidence type="ECO:0000256" key="4">
    <source>
        <dbReference type="ARBA" id="ARBA00047422"/>
    </source>
</evidence>
<reference evidence="6 7" key="1">
    <citation type="submission" date="2017-05" db="EMBL/GenBank/DDBJ databases">
        <authorList>
            <person name="Varghese N."/>
            <person name="Submissions S."/>
        </authorList>
    </citation>
    <scope>NUCLEOTIDE SEQUENCE [LARGE SCALE GENOMIC DNA]</scope>
    <source>
        <strain evidence="6 7">DSM 29506</strain>
    </source>
</reference>
<keyword evidence="1 6" id="KW-0489">Methyltransferase</keyword>
<name>A0A521FDG6_9RHOB</name>
<keyword evidence="2" id="KW-0808">Transferase</keyword>
<evidence type="ECO:0000313" key="6">
    <source>
        <dbReference type="EMBL" id="SMO93661.1"/>
    </source>
</evidence>
<evidence type="ECO:0000256" key="1">
    <source>
        <dbReference type="ARBA" id="ARBA00022603"/>
    </source>
</evidence>
<organism evidence="6 7">
    <name type="scientific">Thalassovita litoralis</name>
    <dbReference type="NCBI Taxonomy" id="1010611"/>
    <lineage>
        <taxon>Bacteria</taxon>
        <taxon>Pseudomonadati</taxon>
        <taxon>Pseudomonadota</taxon>
        <taxon>Alphaproteobacteria</taxon>
        <taxon>Rhodobacterales</taxon>
        <taxon>Roseobacteraceae</taxon>
        <taxon>Thalassovita</taxon>
    </lineage>
</organism>
<evidence type="ECO:0000256" key="5">
    <source>
        <dbReference type="SAM" id="MobiDB-lite"/>
    </source>
</evidence>
<dbReference type="SUPFAM" id="SSF53335">
    <property type="entry name" value="S-adenosyl-L-methionine-dependent methyltransferases"/>
    <property type="match status" value="1"/>
</dbReference>
<dbReference type="GO" id="GO:0009307">
    <property type="term" value="P:DNA restriction-modification system"/>
    <property type="evidence" value="ECO:0007669"/>
    <property type="project" value="UniProtKB-KW"/>
</dbReference>
<keyword evidence="3" id="KW-0680">Restriction system</keyword>
<keyword evidence="7" id="KW-1185">Reference proteome</keyword>